<accession>A0A4R3JV04</accession>
<organism evidence="8 9">
    <name type="scientific">Sulfuritortus calidifontis</name>
    <dbReference type="NCBI Taxonomy" id="1914471"/>
    <lineage>
        <taxon>Bacteria</taxon>
        <taxon>Pseudomonadati</taxon>
        <taxon>Pseudomonadota</taxon>
        <taxon>Betaproteobacteria</taxon>
        <taxon>Nitrosomonadales</taxon>
        <taxon>Thiobacillaceae</taxon>
        <taxon>Sulfuritortus</taxon>
    </lineage>
</organism>
<dbReference type="InterPro" id="IPR004419">
    <property type="entry name" value="Pept_A31_hyd_express"/>
</dbReference>
<dbReference type="GO" id="GO:0016485">
    <property type="term" value="P:protein processing"/>
    <property type="evidence" value="ECO:0007669"/>
    <property type="project" value="InterPro"/>
</dbReference>
<dbReference type="RefSeq" id="WP_126460278.1">
    <property type="nucleotide sequence ID" value="NZ_AP018721.1"/>
</dbReference>
<dbReference type="EMBL" id="SLZY01000008">
    <property type="protein sequence ID" value="TCS71715.1"/>
    <property type="molecule type" value="Genomic_DNA"/>
</dbReference>
<sequence length="171" mass="17993">MPSTTQTRIVVLGVGNILLTDEGVGVRAIEALGRQYDLPPEVTLLDGGTSAMEMLDDLAHADLLIIADCVRAGLPPGSLIRLADDEVPALMKLKMSPHQIGLSDVLATLVLAGESPKRIVVHGVEPASLATDMRLTPTVEQSLPRLVEALAQELRMAGVALVPRLPAEAAV</sequence>
<evidence type="ECO:0000256" key="1">
    <source>
        <dbReference type="ARBA" id="ARBA00006814"/>
    </source>
</evidence>
<dbReference type="AlphaFoldDB" id="A0A4R3JV04"/>
<dbReference type="GO" id="GO:0008047">
    <property type="term" value="F:enzyme activator activity"/>
    <property type="evidence" value="ECO:0007669"/>
    <property type="project" value="InterPro"/>
</dbReference>
<dbReference type="PANTHER" id="PTHR30302:SF1">
    <property type="entry name" value="HYDROGENASE 2 MATURATION PROTEASE"/>
    <property type="match status" value="1"/>
</dbReference>
<gene>
    <name evidence="8" type="ORF">EDC61_10858</name>
</gene>
<dbReference type="GO" id="GO:0004190">
    <property type="term" value="F:aspartic-type endopeptidase activity"/>
    <property type="evidence" value="ECO:0007669"/>
    <property type="project" value="UniProtKB-KW"/>
</dbReference>
<dbReference type="SUPFAM" id="SSF53163">
    <property type="entry name" value="HybD-like"/>
    <property type="match status" value="1"/>
</dbReference>
<evidence type="ECO:0000313" key="8">
    <source>
        <dbReference type="EMBL" id="TCS71715.1"/>
    </source>
</evidence>
<feature type="binding site" evidence="7">
    <location>
        <position position="98"/>
    </location>
    <ligand>
        <name>Ni(2+)</name>
        <dbReference type="ChEBI" id="CHEBI:49786"/>
    </ligand>
</feature>
<dbReference type="InterPro" id="IPR000671">
    <property type="entry name" value="Peptidase_A31"/>
</dbReference>
<evidence type="ECO:0000256" key="7">
    <source>
        <dbReference type="PIRSR" id="PIRSR604419-1"/>
    </source>
</evidence>
<keyword evidence="9" id="KW-1185">Reference proteome</keyword>
<evidence type="ECO:0000256" key="4">
    <source>
        <dbReference type="ARBA" id="ARBA00022723"/>
    </source>
</evidence>
<dbReference type="NCBIfam" id="TIGR00140">
    <property type="entry name" value="hupD"/>
    <property type="match status" value="1"/>
</dbReference>
<dbReference type="CDD" id="cd06062">
    <property type="entry name" value="H2MP_MemB-H2up"/>
    <property type="match status" value="1"/>
</dbReference>
<keyword evidence="4 7" id="KW-0479">Metal-binding</keyword>
<dbReference type="OrthoDB" id="9792731at2"/>
<dbReference type="FunFam" id="3.40.50.1450:FF:000002">
    <property type="entry name" value="Hydrogenase 1 maturation protease"/>
    <property type="match status" value="1"/>
</dbReference>
<dbReference type="Proteomes" id="UP000295135">
    <property type="component" value="Unassembled WGS sequence"/>
</dbReference>
<proteinExistence type="inferred from homology"/>
<keyword evidence="6" id="KW-0378">Hydrolase</keyword>
<dbReference type="GO" id="GO:0046872">
    <property type="term" value="F:metal ion binding"/>
    <property type="evidence" value="ECO:0007669"/>
    <property type="project" value="UniProtKB-KW"/>
</dbReference>
<keyword evidence="5" id="KW-0064">Aspartyl protease</keyword>
<name>A0A4R3JV04_9PROT</name>
<reference evidence="8 9" key="1">
    <citation type="submission" date="2019-03" db="EMBL/GenBank/DDBJ databases">
        <title>Genomic Encyclopedia of Type Strains, Phase IV (KMG-IV): sequencing the most valuable type-strain genomes for metagenomic binning, comparative biology and taxonomic classification.</title>
        <authorList>
            <person name="Goeker M."/>
        </authorList>
    </citation>
    <scope>NUCLEOTIDE SEQUENCE [LARGE SCALE GENOMIC DNA]</scope>
    <source>
        <strain evidence="8 9">DSM 103923</strain>
    </source>
</reference>
<feature type="binding site" evidence="7">
    <location>
        <position position="22"/>
    </location>
    <ligand>
        <name>Ni(2+)</name>
        <dbReference type="ChEBI" id="CHEBI:49786"/>
    </ligand>
</feature>
<keyword evidence="2 7" id="KW-0533">Nickel</keyword>
<evidence type="ECO:0000256" key="2">
    <source>
        <dbReference type="ARBA" id="ARBA00022596"/>
    </source>
</evidence>
<evidence type="ECO:0000313" key="9">
    <source>
        <dbReference type="Proteomes" id="UP000295135"/>
    </source>
</evidence>
<evidence type="ECO:0000256" key="3">
    <source>
        <dbReference type="ARBA" id="ARBA00022670"/>
    </source>
</evidence>
<comment type="caution">
    <text evidence="8">The sequence shown here is derived from an EMBL/GenBank/DDBJ whole genome shotgun (WGS) entry which is preliminary data.</text>
</comment>
<dbReference type="Pfam" id="PF01750">
    <property type="entry name" value="HycI"/>
    <property type="match status" value="1"/>
</dbReference>
<dbReference type="PRINTS" id="PR00446">
    <property type="entry name" value="HYDRGNUPTAKE"/>
</dbReference>
<dbReference type="NCBIfam" id="TIGR00072">
    <property type="entry name" value="hydrog_prot"/>
    <property type="match status" value="1"/>
</dbReference>
<dbReference type="PANTHER" id="PTHR30302">
    <property type="entry name" value="HYDROGENASE 1 MATURATION PROTEASE"/>
    <property type="match status" value="1"/>
</dbReference>
<keyword evidence="3" id="KW-0645">Protease</keyword>
<protein>
    <submittedName>
        <fullName evidence="8">Hydrogenase 2 maturation peptidase</fullName>
    </submittedName>
</protein>
<evidence type="ECO:0000256" key="5">
    <source>
        <dbReference type="ARBA" id="ARBA00022750"/>
    </source>
</evidence>
<dbReference type="Gene3D" id="3.40.50.1450">
    <property type="entry name" value="HybD-like"/>
    <property type="match status" value="1"/>
</dbReference>
<evidence type="ECO:0000256" key="6">
    <source>
        <dbReference type="ARBA" id="ARBA00022801"/>
    </source>
</evidence>
<feature type="binding site" evidence="7">
    <location>
        <position position="68"/>
    </location>
    <ligand>
        <name>Ni(2+)</name>
        <dbReference type="ChEBI" id="CHEBI:49786"/>
    </ligand>
</feature>
<comment type="similarity">
    <text evidence="1">Belongs to the peptidase A31 family.</text>
</comment>
<dbReference type="InterPro" id="IPR023430">
    <property type="entry name" value="Pept_HybD-like_dom_sf"/>
</dbReference>